<dbReference type="EMBL" id="LS483250">
    <property type="protein sequence ID" value="SQD79979.1"/>
    <property type="molecule type" value="Genomic_DNA"/>
</dbReference>
<proteinExistence type="predicted"/>
<organism evidence="1 2">
    <name type="scientific">Moritella yayanosii</name>
    <dbReference type="NCBI Taxonomy" id="69539"/>
    <lineage>
        <taxon>Bacteria</taxon>
        <taxon>Pseudomonadati</taxon>
        <taxon>Pseudomonadota</taxon>
        <taxon>Gammaproteobacteria</taxon>
        <taxon>Alteromonadales</taxon>
        <taxon>Moritellaceae</taxon>
        <taxon>Moritella</taxon>
    </lineage>
</organism>
<evidence type="ECO:0000313" key="2">
    <source>
        <dbReference type="Proteomes" id="UP000250163"/>
    </source>
</evidence>
<evidence type="ECO:0000313" key="1">
    <source>
        <dbReference type="EMBL" id="SQD79979.1"/>
    </source>
</evidence>
<dbReference type="KEGG" id="mya:MORIYA_3524"/>
<dbReference type="AlphaFoldDB" id="A0A330LTF4"/>
<name>A0A330LTF4_9GAMM</name>
<dbReference type="Proteomes" id="UP000250163">
    <property type="component" value="Chromosome MORIYA"/>
</dbReference>
<keyword evidence="2" id="KW-1185">Reference proteome</keyword>
<accession>A0A330LTF4</accession>
<gene>
    <name evidence="1" type="ORF">MORIYA_3524</name>
</gene>
<reference evidence="2" key="1">
    <citation type="submission" date="2018-05" db="EMBL/GenBank/DDBJ databases">
        <authorList>
            <person name="Cea G.-C."/>
            <person name="William W."/>
        </authorList>
    </citation>
    <scope>NUCLEOTIDE SEQUENCE [LARGE SCALE GENOMIC DNA]</scope>
    <source>
        <strain evidence="2">DB21MT 5</strain>
    </source>
</reference>
<sequence>MAPYLVMNGDCVPYKDGYCHYALVKSLKIALFARFLVEFNKIVINFSKTLANEPPISIINPTDTATAAQYAL</sequence>
<protein>
    <submittedName>
        <fullName evidence="1">Uncharacterized protein</fullName>
    </submittedName>
</protein>